<dbReference type="RefSeq" id="WP_095984609.1">
    <property type="nucleotide sequence ID" value="NZ_CP022098.1"/>
</dbReference>
<dbReference type="AlphaFoldDB" id="A0A250IWF5"/>
<dbReference type="EMBL" id="CP022098">
    <property type="protein sequence ID" value="ATB36069.1"/>
    <property type="molecule type" value="Genomic_DNA"/>
</dbReference>
<sequence length="151" mass="16922">MDPDSPLPGSRDGSPPDSTLFDESRWPLLVLRLPGTLSMSEHVACLDTFAGYLLRGERFVMLVDLSRVGVVPLDQRWRQVEWFEKHERALLACVQGTAVILTTPLMQLSLSAIMHFVRFHPPLATFADLAGAEAWTARRLRETGLLPQDEP</sequence>
<evidence type="ECO:0000313" key="1">
    <source>
        <dbReference type="EMBL" id="ATB36069.1"/>
    </source>
</evidence>
<proteinExistence type="predicted"/>
<protein>
    <recommendedName>
        <fullName evidence="3">STAS/SEC14 domain-containing protein</fullName>
    </recommendedName>
</protein>
<evidence type="ECO:0008006" key="3">
    <source>
        <dbReference type="Google" id="ProtNLM"/>
    </source>
</evidence>
<gene>
    <name evidence="1" type="ORF">CYFUS_001483</name>
</gene>
<name>A0A250IWF5_9BACT</name>
<accession>A0A250IWF5</accession>
<reference evidence="1 2" key="1">
    <citation type="submission" date="2017-06" db="EMBL/GenBank/DDBJ databases">
        <title>Sequencing and comparative analysis of myxobacterial genomes.</title>
        <authorList>
            <person name="Rupp O."/>
            <person name="Goesmann A."/>
            <person name="Sogaard-Andersen L."/>
        </authorList>
    </citation>
    <scope>NUCLEOTIDE SEQUENCE [LARGE SCALE GENOMIC DNA]</scope>
    <source>
        <strain evidence="1 2">DSM 52655</strain>
    </source>
</reference>
<dbReference type="Proteomes" id="UP000217257">
    <property type="component" value="Chromosome"/>
</dbReference>
<dbReference type="KEGG" id="cfus:CYFUS_001483"/>
<organism evidence="1 2">
    <name type="scientific">Cystobacter fuscus</name>
    <dbReference type="NCBI Taxonomy" id="43"/>
    <lineage>
        <taxon>Bacteria</taxon>
        <taxon>Pseudomonadati</taxon>
        <taxon>Myxococcota</taxon>
        <taxon>Myxococcia</taxon>
        <taxon>Myxococcales</taxon>
        <taxon>Cystobacterineae</taxon>
        <taxon>Archangiaceae</taxon>
        <taxon>Cystobacter</taxon>
    </lineage>
</organism>
<evidence type="ECO:0000313" key="2">
    <source>
        <dbReference type="Proteomes" id="UP000217257"/>
    </source>
</evidence>